<keyword evidence="1" id="KW-1133">Transmembrane helix</keyword>
<dbReference type="RefSeq" id="XP_060278331.1">
    <property type="nucleotide sequence ID" value="XM_060430339.1"/>
</dbReference>
<dbReference type="AlphaFoldDB" id="A0AAJ0FG83"/>
<comment type="caution">
    <text evidence="2">The sequence shown here is derived from an EMBL/GenBank/DDBJ whole genome shotgun (WGS) entry which is preliminary data.</text>
</comment>
<dbReference type="GeneID" id="85313526"/>
<name>A0AAJ0FG83_9PEZI</name>
<keyword evidence="1" id="KW-0812">Transmembrane</keyword>
<keyword evidence="1" id="KW-0472">Membrane</keyword>
<evidence type="ECO:0000313" key="3">
    <source>
        <dbReference type="Proteomes" id="UP001244011"/>
    </source>
</evidence>
<reference evidence="2" key="1">
    <citation type="submission" date="2023-06" db="EMBL/GenBank/DDBJ databases">
        <title>Genome-scale phylogeny and comparative genomics of the fungal order Sordariales.</title>
        <authorList>
            <consortium name="Lawrence Berkeley National Laboratory"/>
            <person name="Hensen N."/>
            <person name="Bonometti L."/>
            <person name="Westerberg I."/>
            <person name="Brannstrom I.O."/>
            <person name="Guillou S."/>
            <person name="Cros-Aarteil S."/>
            <person name="Calhoun S."/>
            <person name="Haridas S."/>
            <person name="Kuo A."/>
            <person name="Mondo S."/>
            <person name="Pangilinan J."/>
            <person name="Riley R."/>
            <person name="Labutti K."/>
            <person name="Andreopoulos B."/>
            <person name="Lipzen A."/>
            <person name="Chen C."/>
            <person name="Yanf M."/>
            <person name="Daum C."/>
            <person name="Ng V."/>
            <person name="Clum A."/>
            <person name="Steindorff A."/>
            <person name="Ohm R."/>
            <person name="Martin F."/>
            <person name="Silar P."/>
            <person name="Natvig D."/>
            <person name="Lalanne C."/>
            <person name="Gautier V."/>
            <person name="Ament-Velasquez S.L."/>
            <person name="Kruys A."/>
            <person name="Hutchinson M.I."/>
            <person name="Powell A.J."/>
            <person name="Barry K."/>
            <person name="Miller A.N."/>
            <person name="Grigoriev I.V."/>
            <person name="Debuchy R."/>
            <person name="Gladieux P."/>
            <person name="Thoren M.H."/>
            <person name="Johannesson H."/>
        </authorList>
    </citation>
    <scope>NUCLEOTIDE SEQUENCE</scope>
    <source>
        <strain evidence="2">8032-3</strain>
    </source>
</reference>
<dbReference type="Proteomes" id="UP001244011">
    <property type="component" value="Unassembled WGS sequence"/>
</dbReference>
<feature type="transmembrane region" description="Helical" evidence="1">
    <location>
        <begin position="56"/>
        <end position="80"/>
    </location>
</feature>
<evidence type="ECO:0000313" key="2">
    <source>
        <dbReference type="EMBL" id="KAK1762118.1"/>
    </source>
</evidence>
<sequence length="120" mass="12465">MPITPTPTPTPSRAALMAVKKPTPTPTMTTTMTVPVPVTVPTGAVRPDTLSLLSTIAAWLGVLVGAAGIAATIDICLLVADLEAAIAVIACDSTRAIRFLTEDLVLIVSNAVDHMDQLQY</sequence>
<organism evidence="2 3">
    <name type="scientific">Phialemonium atrogriseum</name>
    <dbReference type="NCBI Taxonomy" id="1093897"/>
    <lineage>
        <taxon>Eukaryota</taxon>
        <taxon>Fungi</taxon>
        <taxon>Dikarya</taxon>
        <taxon>Ascomycota</taxon>
        <taxon>Pezizomycotina</taxon>
        <taxon>Sordariomycetes</taxon>
        <taxon>Sordariomycetidae</taxon>
        <taxon>Cephalothecales</taxon>
        <taxon>Cephalothecaceae</taxon>
        <taxon>Phialemonium</taxon>
    </lineage>
</organism>
<accession>A0AAJ0FG83</accession>
<dbReference type="EMBL" id="MU839043">
    <property type="protein sequence ID" value="KAK1762118.1"/>
    <property type="molecule type" value="Genomic_DNA"/>
</dbReference>
<gene>
    <name evidence="2" type="ORF">QBC33DRAFT_564136</name>
</gene>
<keyword evidence="3" id="KW-1185">Reference proteome</keyword>
<proteinExistence type="predicted"/>
<protein>
    <submittedName>
        <fullName evidence="2">Uncharacterized protein</fullName>
    </submittedName>
</protein>
<evidence type="ECO:0000256" key="1">
    <source>
        <dbReference type="SAM" id="Phobius"/>
    </source>
</evidence>